<dbReference type="Pfam" id="PF13516">
    <property type="entry name" value="LRR_6"/>
    <property type="match status" value="3"/>
</dbReference>
<protein>
    <submittedName>
        <fullName evidence="5">Uncharacterized protein</fullName>
    </submittedName>
</protein>
<dbReference type="InterPro" id="IPR001611">
    <property type="entry name" value="Leu-rich_rpt"/>
</dbReference>
<dbReference type="PANTHER" id="PTHR24113:SF12">
    <property type="entry name" value="RAN GTPASE-ACTIVATING PROTEIN 1"/>
    <property type="match status" value="1"/>
</dbReference>
<dbReference type="Proteomes" id="UP001183824">
    <property type="component" value="Unassembled WGS sequence"/>
</dbReference>
<dbReference type="SMART" id="SM00368">
    <property type="entry name" value="LRR_RI"/>
    <property type="match status" value="4"/>
</dbReference>
<proteinExistence type="predicted"/>
<evidence type="ECO:0000256" key="3">
    <source>
        <dbReference type="ARBA" id="ARBA00022737"/>
    </source>
</evidence>
<dbReference type="Gene3D" id="3.80.10.10">
    <property type="entry name" value="Ribonuclease Inhibitor"/>
    <property type="match status" value="2"/>
</dbReference>
<feature type="compositionally biased region" description="Acidic residues" evidence="4">
    <location>
        <begin position="660"/>
        <end position="677"/>
    </location>
</feature>
<accession>A0ABU2VET3</accession>
<keyword evidence="1" id="KW-0343">GTPase activation</keyword>
<organism evidence="5 6">
    <name type="scientific">Streptomyces doebereineriae</name>
    <dbReference type="NCBI Taxonomy" id="3075528"/>
    <lineage>
        <taxon>Bacteria</taxon>
        <taxon>Bacillati</taxon>
        <taxon>Actinomycetota</taxon>
        <taxon>Actinomycetes</taxon>
        <taxon>Kitasatosporales</taxon>
        <taxon>Streptomycetaceae</taxon>
        <taxon>Streptomyces</taxon>
    </lineage>
</organism>
<dbReference type="EMBL" id="JAVREZ010000010">
    <property type="protein sequence ID" value="MDT0484080.1"/>
    <property type="molecule type" value="Genomic_DNA"/>
</dbReference>
<dbReference type="SUPFAM" id="SSF52047">
    <property type="entry name" value="RNI-like"/>
    <property type="match status" value="1"/>
</dbReference>
<evidence type="ECO:0000313" key="6">
    <source>
        <dbReference type="Proteomes" id="UP001183824"/>
    </source>
</evidence>
<sequence>MLQYVTTVIDYDAEIERILGGPPSKLAFRALCAALVRAGSPAGLVSLCHERLASWPDRMREAPWSWLAALEAGHTKPTWELVRSLQLRSARTGILDAALPDPRSRSEVRGVTHLDLGWYASDRLAALVETMESWEDLRSIQVGGLTDMDGALLTRLAGRAALVRLESLDLVSVREDMWHFKKPPFRPPGGQAWRLRHAGLRAPDLVHLMRSGLVPDLRSADVLVCDFGEARDLAGCAELARLERLSIGFRCGKNGRQPLWKPYFGNVIDQDDEACEAFFACADLASLRSLTVRGTAMGLGREGLGARGIDAVIGSGVLRQLTELNLELLPVGDAAISGVLESLDRGRIERLKLADLVATDVTAAAFAAAGAFPRLRHLDVSRNHLGAKGAQQLAADVRMPVLEHLDLSGREGGSPYYGRPEVQPVGDAGAAAWASSPNAGTLTYLNMAATGLTVNGLTALMTSERLHRLGGLDLACNPVGSWPAHLRDAPVWRTLRTVDAADCGLGDDDIEALATTVSAPCLHSVSLAYNTIGPRGARALAAWAALPQLWELNLHDNVLGDDGLTALASSGAAQRLLELDLEQDCWNAHARGNATQSPALLLDRAAFPSLDAIFLGIVDEYHDARYSSGFPSPSRQELASAPTTRPELAAFLTHLDVEQLDDDGDDADTEGSDDERAEYDFRTERAVRHAEFIAVAQDFARRMIEGDIGWPPPLTSDTS</sequence>
<dbReference type="InterPro" id="IPR032675">
    <property type="entry name" value="LRR_dom_sf"/>
</dbReference>
<keyword evidence="2" id="KW-0433">Leucine-rich repeat</keyword>
<gene>
    <name evidence="5" type="ORF">RNB18_28390</name>
</gene>
<reference evidence="6" key="1">
    <citation type="submission" date="2023-07" db="EMBL/GenBank/DDBJ databases">
        <title>30 novel species of actinomycetes from the DSMZ collection.</title>
        <authorList>
            <person name="Nouioui I."/>
        </authorList>
    </citation>
    <scope>NUCLEOTIDE SEQUENCE [LARGE SCALE GENOMIC DNA]</scope>
    <source>
        <strain evidence="6">DSM 41640</strain>
    </source>
</reference>
<comment type="caution">
    <text evidence="5">The sequence shown here is derived from an EMBL/GenBank/DDBJ whole genome shotgun (WGS) entry which is preliminary data.</text>
</comment>
<dbReference type="RefSeq" id="WP_311716940.1">
    <property type="nucleotide sequence ID" value="NZ_JAVREZ010000010.1"/>
</dbReference>
<evidence type="ECO:0000313" key="5">
    <source>
        <dbReference type="EMBL" id="MDT0484080.1"/>
    </source>
</evidence>
<keyword evidence="3" id="KW-0677">Repeat</keyword>
<evidence type="ECO:0000256" key="1">
    <source>
        <dbReference type="ARBA" id="ARBA00022468"/>
    </source>
</evidence>
<dbReference type="InterPro" id="IPR027038">
    <property type="entry name" value="RanGap"/>
</dbReference>
<name>A0ABU2VET3_9ACTN</name>
<evidence type="ECO:0000256" key="4">
    <source>
        <dbReference type="SAM" id="MobiDB-lite"/>
    </source>
</evidence>
<evidence type="ECO:0000256" key="2">
    <source>
        <dbReference type="ARBA" id="ARBA00022614"/>
    </source>
</evidence>
<dbReference type="PANTHER" id="PTHR24113">
    <property type="entry name" value="RAN GTPASE-ACTIVATING PROTEIN 1"/>
    <property type="match status" value="1"/>
</dbReference>
<keyword evidence="6" id="KW-1185">Reference proteome</keyword>
<feature type="region of interest" description="Disordered" evidence="4">
    <location>
        <begin position="660"/>
        <end position="679"/>
    </location>
</feature>